<dbReference type="EMBL" id="ANNX02000020">
    <property type="protein sequence ID" value="KYC42354.1"/>
    <property type="molecule type" value="Genomic_DNA"/>
</dbReference>
<evidence type="ECO:0000313" key="1">
    <source>
        <dbReference type="EMBL" id="KYC42354.1"/>
    </source>
</evidence>
<evidence type="ECO:0000313" key="2">
    <source>
        <dbReference type="Proteomes" id="UP000076925"/>
    </source>
</evidence>
<reference evidence="1 2" key="1">
    <citation type="journal article" date="2013" name="Genome Biol. Evol.">
        <title>Genomes of Stigonematalean cyanobacteria (subsection V) and the evolution of oxygenic photosynthesis from prokaryotes to plastids.</title>
        <authorList>
            <person name="Dagan T."/>
            <person name="Roettger M."/>
            <person name="Stucken K."/>
            <person name="Landan G."/>
            <person name="Koch R."/>
            <person name="Major P."/>
            <person name="Gould S.B."/>
            <person name="Goremykin V.V."/>
            <person name="Rippka R."/>
            <person name="Tandeau de Marsac N."/>
            <person name="Gugger M."/>
            <person name="Lockhart P.J."/>
            <person name="Allen J.F."/>
            <person name="Brune I."/>
            <person name="Maus I."/>
            <person name="Puhler A."/>
            <person name="Martin W.F."/>
        </authorList>
    </citation>
    <scope>NUCLEOTIDE SEQUENCE [LARGE SCALE GENOMIC DNA]</scope>
    <source>
        <strain evidence="1 2">PCC 7110</strain>
    </source>
</reference>
<dbReference type="STRING" id="128403.WA1_20510"/>
<accession>A0A139XCC9</accession>
<dbReference type="AlphaFoldDB" id="A0A139XCC9"/>
<keyword evidence="2" id="KW-1185">Reference proteome</keyword>
<comment type="caution">
    <text evidence="1">The sequence shown here is derived from an EMBL/GenBank/DDBJ whole genome shotgun (WGS) entry which is preliminary data.</text>
</comment>
<protein>
    <submittedName>
        <fullName evidence="1">Uncharacterized protein</fullName>
    </submittedName>
</protein>
<gene>
    <name evidence="1" type="ORF">WA1_20510</name>
</gene>
<organism evidence="1 2">
    <name type="scientific">Scytonema hofmannii PCC 7110</name>
    <dbReference type="NCBI Taxonomy" id="128403"/>
    <lineage>
        <taxon>Bacteria</taxon>
        <taxon>Bacillati</taxon>
        <taxon>Cyanobacteriota</taxon>
        <taxon>Cyanophyceae</taxon>
        <taxon>Nostocales</taxon>
        <taxon>Scytonemataceae</taxon>
        <taxon>Scytonema</taxon>
    </lineage>
</organism>
<name>A0A139XCC9_9CYAN</name>
<dbReference type="Proteomes" id="UP000076925">
    <property type="component" value="Unassembled WGS sequence"/>
</dbReference>
<sequence length="96" mass="11060">MVAGHGKITINKDLLLKSAKFHLYEQPAYKNKINCEKIIIPLTEVIAWPKPKEYLRNVGGVLPYLEVMLLMVIETEEARRLRTLKNKPAFEQKVGK</sequence>
<proteinExistence type="predicted"/>